<evidence type="ECO:0000256" key="10">
    <source>
        <dbReference type="RuleBase" id="RU000688"/>
    </source>
</evidence>
<feature type="transmembrane region" description="Helical" evidence="11">
    <location>
        <begin position="70"/>
        <end position="94"/>
    </location>
</feature>
<feature type="transmembrane region" description="Helical" evidence="11">
    <location>
        <begin position="149"/>
        <end position="171"/>
    </location>
</feature>
<keyword evidence="9 10" id="KW-0807">Transducer</keyword>
<dbReference type="GO" id="GO:0004984">
    <property type="term" value="F:olfactory receptor activity"/>
    <property type="evidence" value="ECO:0007669"/>
    <property type="project" value="InterPro"/>
</dbReference>
<dbReference type="PANTHER" id="PTHR26450:SF87">
    <property type="entry name" value="OLFACTORY RECEPTOR 51F2"/>
    <property type="match status" value="1"/>
</dbReference>
<keyword evidence="11" id="KW-1003">Cell membrane</keyword>
<dbReference type="AlphaFoldDB" id="A0A9B0TUB2"/>
<evidence type="ECO:0000256" key="1">
    <source>
        <dbReference type="ARBA" id="ARBA00004141"/>
    </source>
</evidence>
<evidence type="ECO:0000256" key="2">
    <source>
        <dbReference type="ARBA" id="ARBA00022606"/>
    </source>
</evidence>
<dbReference type="SUPFAM" id="SSF81321">
    <property type="entry name" value="Family A G protein-coupled receptor-like"/>
    <property type="match status" value="1"/>
</dbReference>
<evidence type="ECO:0000256" key="4">
    <source>
        <dbReference type="ARBA" id="ARBA00022725"/>
    </source>
</evidence>
<feature type="transmembrane region" description="Helical" evidence="11">
    <location>
        <begin position="106"/>
        <end position="128"/>
    </location>
</feature>
<evidence type="ECO:0000256" key="5">
    <source>
        <dbReference type="ARBA" id="ARBA00022989"/>
    </source>
</evidence>
<feature type="transmembrane region" description="Helical" evidence="11">
    <location>
        <begin position="205"/>
        <end position="229"/>
    </location>
</feature>
<proteinExistence type="inferred from homology"/>
<accession>A0A9B0TUB2</accession>
<dbReference type="PROSITE" id="PS00237">
    <property type="entry name" value="G_PROTEIN_RECEP_F1_1"/>
    <property type="match status" value="1"/>
</dbReference>
<comment type="similarity">
    <text evidence="10">Belongs to the G-protein coupled receptor 1 family.</text>
</comment>
<keyword evidence="7 11" id="KW-0472">Membrane</keyword>
<dbReference type="PRINTS" id="PR00237">
    <property type="entry name" value="GPCRRHODOPSN"/>
</dbReference>
<feature type="transmembrane region" description="Helical" evidence="11">
    <location>
        <begin position="33"/>
        <end position="58"/>
    </location>
</feature>
<keyword evidence="13" id="KW-1185">Reference proteome</keyword>
<comment type="subcellular location">
    <subcellularLocation>
        <location evidence="11">Cell membrane</location>
        <topology evidence="11">Multi-pass membrane protein</topology>
    </subcellularLocation>
    <subcellularLocation>
        <location evidence="1">Membrane</location>
        <topology evidence="1">Multi-pass membrane protein</topology>
    </subcellularLocation>
</comment>
<organism evidence="13 14">
    <name type="scientific">Chrysochloris asiatica</name>
    <name type="common">Cape golden mole</name>
    <dbReference type="NCBI Taxonomy" id="185453"/>
    <lineage>
        <taxon>Eukaryota</taxon>
        <taxon>Metazoa</taxon>
        <taxon>Chordata</taxon>
        <taxon>Craniata</taxon>
        <taxon>Vertebrata</taxon>
        <taxon>Euteleostomi</taxon>
        <taxon>Mammalia</taxon>
        <taxon>Eutheria</taxon>
        <taxon>Afrotheria</taxon>
        <taxon>Chrysochloridae</taxon>
        <taxon>Chrysochlorinae</taxon>
        <taxon>Chrysochloris</taxon>
    </lineage>
</organism>
<dbReference type="FunFam" id="1.20.1070.10:FF:000002">
    <property type="entry name" value="Olfactory receptor"/>
    <property type="match status" value="1"/>
</dbReference>
<protein>
    <recommendedName>
        <fullName evidence="11">Olfactory receptor</fullName>
    </recommendedName>
</protein>
<reference evidence="14" key="1">
    <citation type="submission" date="2025-08" db="UniProtKB">
        <authorList>
            <consortium name="RefSeq"/>
        </authorList>
    </citation>
    <scope>IDENTIFICATION</scope>
    <source>
        <tissue evidence="14">Spleen</tissue>
    </source>
</reference>
<dbReference type="InterPro" id="IPR017452">
    <property type="entry name" value="GPCR_Rhodpsn_7TM"/>
</dbReference>
<keyword evidence="3 10" id="KW-0812">Transmembrane</keyword>
<dbReference type="GO" id="GO:0071396">
    <property type="term" value="P:cellular response to lipid"/>
    <property type="evidence" value="ECO:0007669"/>
    <property type="project" value="UniProtKB-ARBA"/>
</dbReference>
<dbReference type="InterPro" id="IPR050402">
    <property type="entry name" value="OR51/52/56-like"/>
</dbReference>
<evidence type="ECO:0000256" key="6">
    <source>
        <dbReference type="ARBA" id="ARBA00023040"/>
    </source>
</evidence>
<feature type="domain" description="G-protein coupled receptors family 1 profile" evidence="12">
    <location>
        <begin position="49"/>
        <end position="300"/>
    </location>
</feature>
<dbReference type="OrthoDB" id="9444602at2759"/>
<evidence type="ECO:0000256" key="11">
    <source>
        <dbReference type="RuleBase" id="RU363047"/>
    </source>
</evidence>
<dbReference type="GeneID" id="102825785"/>
<evidence type="ECO:0000256" key="8">
    <source>
        <dbReference type="ARBA" id="ARBA00023170"/>
    </source>
</evidence>
<keyword evidence="4 11" id="KW-0552">Olfaction</keyword>
<dbReference type="Proteomes" id="UP000504623">
    <property type="component" value="Unplaced"/>
</dbReference>
<dbReference type="PANTHER" id="PTHR26450">
    <property type="entry name" value="OLFACTORY RECEPTOR 56B1-RELATED"/>
    <property type="match status" value="1"/>
</dbReference>
<evidence type="ECO:0000256" key="3">
    <source>
        <dbReference type="ARBA" id="ARBA00022692"/>
    </source>
</evidence>
<evidence type="ECO:0000259" key="12">
    <source>
        <dbReference type="PROSITE" id="PS50262"/>
    </source>
</evidence>
<dbReference type="Gene3D" id="1.20.1070.10">
    <property type="entry name" value="Rhodopsin 7-helix transmembrane proteins"/>
    <property type="match status" value="1"/>
</dbReference>
<dbReference type="GO" id="GO:0004930">
    <property type="term" value="F:G protein-coupled receptor activity"/>
    <property type="evidence" value="ECO:0007669"/>
    <property type="project" value="UniProtKB-KW"/>
</dbReference>
<feature type="transmembrane region" description="Helical" evidence="11">
    <location>
        <begin position="250"/>
        <end position="273"/>
    </location>
</feature>
<dbReference type="PROSITE" id="PS50262">
    <property type="entry name" value="G_PROTEIN_RECEP_F1_2"/>
    <property type="match status" value="1"/>
</dbReference>
<keyword evidence="2 11" id="KW-0716">Sensory transduction</keyword>
<keyword evidence="5 11" id="KW-1133">Transmembrane helix</keyword>
<evidence type="ECO:0000256" key="9">
    <source>
        <dbReference type="ARBA" id="ARBA00023224"/>
    </source>
</evidence>
<dbReference type="PRINTS" id="PR00245">
    <property type="entry name" value="OLFACTORYR"/>
</dbReference>
<keyword evidence="8 10" id="KW-0675">Receptor</keyword>
<gene>
    <name evidence="14" type="primary">LOC102825785</name>
</gene>
<keyword evidence="6 10" id="KW-0297">G-protein coupled receptor</keyword>
<evidence type="ECO:0000313" key="14">
    <source>
        <dbReference type="RefSeq" id="XP_006870427.1"/>
    </source>
</evidence>
<feature type="transmembrane region" description="Helical" evidence="11">
    <location>
        <begin position="279"/>
        <end position="302"/>
    </location>
</feature>
<dbReference type="CDD" id="cd15222">
    <property type="entry name" value="7tmA_OR51-like"/>
    <property type="match status" value="1"/>
</dbReference>
<evidence type="ECO:0000313" key="13">
    <source>
        <dbReference type="Proteomes" id="UP000504623"/>
    </source>
</evidence>
<dbReference type="InterPro" id="IPR000276">
    <property type="entry name" value="GPCR_Rhodpsn"/>
</dbReference>
<dbReference type="InterPro" id="IPR000725">
    <property type="entry name" value="Olfact_rcpt"/>
</dbReference>
<name>A0A9B0TUB2_CHRAS</name>
<sequence length="377" mass="42333">MELKDNEKFLNNSNAQPLTFFLTGIPDLKAAQVWIFIPFCLLYIIALSGNSMILFVVLREPSLHEPMYYFLSMLSATDLGLSLCTLSTTLGVFWLEAREINLNACIAQMFFLHGFTFMESGVLLAMAFDRFVAICDPLRYTTILTNARIAQIGMSMLIRNVAVMLPVVLFVKRLSFCRSTVLSHSYCYHVNVIQLSCTDNRINSILGLFALFSTTGFDCPCILLSYVLIIRSVLSIASSEEQKKAFNTCISHISAVAIFYIPLISLSLVHRYGHSAPPFVHTIMANVFLLIPPVLNPIIYSVKTKQIRKAIRKVLIQKQIPLVKNTDEATEVIIVTEVGVYSFSGGFAYASEEYGNTNKDMNLQQCCSREDEELAKF</sequence>
<dbReference type="GO" id="GO:0005886">
    <property type="term" value="C:plasma membrane"/>
    <property type="evidence" value="ECO:0007669"/>
    <property type="project" value="UniProtKB-SubCell"/>
</dbReference>
<dbReference type="RefSeq" id="XP_006870427.1">
    <property type="nucleotide sequence ID" value="XM_006870365.1"/>
</dbReference>
<dbReference type="Pfam" id="PF13853">
    <property type="entry name" value="7tm_4"/>
    <property type="match status" value="1"/>
</dbReference>
<evidence type="ECO:0000256" key="7">
    <source>
        <dbReference type="ARBA" id="ARBA00023136"/>
    </source>
</evidence>